<dbReference type="PRINTS" id="PR00368">
    <property type="entry name" value="FADPNR"/>
</dbReference>
<dbReference type="PRINTS" id="PR00411">
    <property type="entry name" value="PNDRDTASEI"/>
</dbReference>
<dbReference type="SUPFAM" id="SSF51905">
    <property type="entry name" value="FAD/NAD(P)-binding domain"/>
    <property type="match status" value="1"/>
</dbReference>
<evidence type="ECO:0000313" key="7">
    <source>
        <dbReference type="Proteomes" id="UP000224303"/>
    </source>
</evidence>
<keyword evidence="3" id="KW-0274">FAD</keyword>
<dbReference type="Proteomes" id="UP000224303">
    <property type="component" value="Unassembled WGS sequence"/>
</dbReference>
<comment type="caution">
    <text evidence="6">The sequence shown here is derived from an EMBL/GenBank/DDBJ whole genome shotgun (WGS) entry which is preliminary data.</text>
</comment>
<comment type="cofactor">
    <cofactor evidence="1">
        <name>FAD</name>
        <dbReference type="ChEBI" id="CHEBI:57692"/>
    </cofactor>
</comment>
<reference evidence="6 7" key="1">
    <citation type="submission" date="2017-10" db="EMBL/GenBank/DDBJ databases">
        <title>Draft genomes of the Enterococcus faecium isolated from human feces before and after Helicobacter pylori eradication therapy.</title>
        <authorList>
            <person name="Prianichniikov N.A."/>
            <person name="Glushchenko O.E."/>
            <person name="Malakhova M.V."/>
        </authorList>
    </citation>
    <scope>NUCLEOTIDE SEQUENCE [LARGE SCALE GENOMIC DNA]</scope>
    <source>
        <strain evidence="6 7">Hp_5-7</strain>
    </source>
</reference>
<dbReference type="GO" id="GO:0003955">
    <property type="term" value="F:NAD(P)H dehydrogenase (quinone) activity"/>
    <property type="evidence" value="ECO:0007669"/>
    <property type="project" value="TreeGrafter"/>
</dbReference>
<organism evidence="6 7">
    <name type="scientific">Enterococcus faecium</name>
    <name type="common">Streptococcus faecium</name>
    <dbReference type="NCBI Taxonomy" id="1352"/>
    <lineage>
        <taxon>Bacteria</taxon>
        <taxon>Bacillati</taxon>
        <taxon>Bacillota</taxon>
        <taxon>Bacilli</taxon>
        <taxon>Lactobacillales</taxon>
        <taxon>Enterococcaceae</taxon>
        <taxon>Enterococcus</taxon>
    </lineage>
</organism>
<name>A0A2G0E681_ENTFC</name>
<evidence type="ECO:0000259" key="4">
    <source>
        <dbReference type="Pfam" id="PF02852"/>
    </source>
</evidence>
<protein>
    <submittedName>
        <fullName evidence="6">Pyridine nucleotide-disulfide oxidoreductase</fullName>
    </submittedName>
</protein>
<gene>
    <name evidence="6" type="ORF">CQR37_17085</name>
</gene>
<dbReference type="AlphaFoldDB" id="A0A2G0E681"/>
<accession>A0A2G0E681</accession>
<dbReference type="InterPro" id="IPR036188">
    <property type="entry name" value="FAD/NAD-bd_sf"/>
</dbReference>
<dbReference type="InterPro" id="IPR016156">
    <property type="entry name" value="FAD/NAD-linked_Rdtase_dimer_sf"/>
</dbReference>
<evidence type="ECO:0000259" key="5">
    <source>
        <dbReference type="Pfam" id="PF07992"/>
    </source>
</evidence>
<dbReference type="Gene3D" id="3.30.390.30">
    <property type="match status" value="1"/>
</dbReference>
<dbReference type="PANTHER" id="PTHR43014">
    <property type="entry name" value="MERCURIC REDUCTASE"/>
    <property type="match status" value="1"/>
</dbReference>
<feature type="domain" description="FAD/NAD(P)-binding" evidence="5">
    <location>
        <begin position="3"/>
        <end position="64"/>
    </location>
</feature>
<sequence length="149" mass="16388">EITIQASKVLAATGRKANTASLGLENTDVKLTDRGAIAVDEYLRTDAENIWAIGDVKGGLQFTYISLDDYRIIMDQLKGENTRTTNNRKAVPYSVFITPTLSNVGLTEKQAKAQGVNYKLFKYMTSSVPKAQVLEDPKGVFKVLVDPET</sequence>
<dbReference type="EMBL" id="PCGC01000509">
    <property type="protein sequence ID" value="PHL19990.1"/>
    <property type="molecule type" value="Genomic_DNA"/>
</dbReference>
<feature type="domain" description="Pyridine nucleotide-disulphide oxidoreductase dimerisation" evidence="4">
    <location>
        <begin position="91"/>
        <end position="149"/>
    </location>
</feature>
<dbReference type="InterPro" id="IPR023753">
    <property type="entry name" value="FAD/NAD-binding_dom"/>
</dbReference>
<feature type="non-terminal residue" evidence="6">
    <location>
        <position position="1"/>
    </location>
</feature>
<dbReference type="Pfam" id="PF02852">
    <property type="entry name" value="Pyr_redox_dim"/>
    <property type="match status" value="1"/>
</dbReference>
<dbReference type="PANTHER" id="PTHR43014:SF4">
    <property type="entry name" value="PYRIDINE NUCLEOTIDE-DISULFIDE OXIDOREDUCTASE RCLA-RELATED"/>
    <property type="match status" value="1"/>
</dbReference>
<dbReference type="RefSeq" id="WP_172436932.1">
    <property type="nucleotide sequence ID" value="NZ_PCGC01000509.1"/>
</dbReference>
<evidence type="ECO:0000256" key="1">
    <source>
        <dbReference type="ARBA" id="ARBA00001974"/>
    </source>
</evidence>
<dbReference type="GO" id="GO:0050660">
    <property type="term" value="F:flavin adenine dinucleotide binding"/>
    <property type="evidence" value="ECO:0007669"/>
    <property type="project" value="TreeGrafter"/>
</dbReference>
<dbReference type="InterPro" id="IPR004099">
    <property type="entry name" value="Pyr_nucl-diS_OxRdtase_dimer"/>
</dbReference>
<evidence type="ECO:0000256" key="2">
    <source>
        <dbReference type="ARBA" id="ARBA00022630"/>
    </source>
</evidence>
<dbReference type="Pfam" id="PF07992">
    <property type="entry name" value="Pyr_redox_2"/>
    <property type="match status" value="1"/>
</dbReference>
<evidence type="ECO:0000256" key="3">
    <source>
        <dbReference type="ARBA" id="ARBA00022827"/>
    </source>
</evidence>
<proteinExistence type="predicted"/>
<feature type="non-terminal residue" evidence="6">
    <location>
        <position position="149"/>
    </location>
</feature>
<keyword evidence="2" id="KW-0285">Flavoprotein</keyword>
<evidence type="ECO:0000313" key="6">
    <source>
        <dbReference type="EMBL" id="PHL19990.1"/>
    </source>
</evidence>
<dbReference type="SUPFAM" id="SSF55424">
    <property type="entry name" value="FAD/NAD-linked reductases, dimerisation (C-terminal) domain"/>
    <property type="match status" value="1"/>
</dbReference>
<dbReference type="Gene3D" id="3.50.50.60">
    <property type="entry name" value="FAD/NAD(P)-binding domain"/>
    <property type="match status" value="1"/>
</dbReference>